<evidence type="ECO:0000256" key="2">
    <source>
        <dbReference type="ARBA" id="ARBA00006557"/>
    </source>
</evidence>
<evidence type="ECO:0000256" key="7">
    <source>
        <dbReference type="PIRSR" id="PIRSR624869-2"/>
    </source>
</evidence>
<evidence type="ECO:0000256" key="8">
    <source>
        <dbReference type="PIRSR" id="PIRSR624869-3"/>
    </source>
</evidence>
<dbReference type="InterPro" id="IPR024869">
    <property type="entry name" value="FAM20"/>
</dbReference>
<evidence type="ECO:0000256" key="1">
    <source>
        <dbReference type="ARBA" id="ARBA00004555"/>
    </source>
</evidence>
<keyword evidence="8" id="KW-0464">Manganese</keyword>
<evidence type="ECO:0000256" key="3">
    <source>
        <dbReference type="ARBA" id="ARBA00023034"/>
    </source>
</evidence>
<feature type="binding site" evidence="8">
    <location>
        <position position="142"/>
    </location>
    <ligand>
        <name>Mn(2+)</name>
        <dbReference type="ChEBI" id="CHEBI:29035"/>
    </ligand>
</feature>
<feature type="active site" evidence="6">
    <location>
        <position position="277"/>
    </location>
</feature>
<keyword evidence="3" id="KW-0333">Golgi apparatus</keyword>
<keyword evidence="4" id="KW-1015">Disulfide bond</keyword>
<evidence type="ECO:0000256" key="11">
    <source>
        <dbReference type="SAM" id="Phobius"/>
    </source>
</evidence>
<feature type="binding site" evidence="7">
    <location>
        <position position="297"/>
    </location>
    <ligand>
        <name>ATP</name>
        <dbReference type="ChEBI" id="CHEBI:30616"/>
    </ligand>
</feature>
<keyword evidence="7" id="KW-0547">Nucleotide-binding</keyword>
<dbReference type="GO" id="GO:0016773">
    <property type="term" value="F:phosphotransferase activity, alcohol group as acceptor"/>
    <property type="evidence" value="ECO:0007669"/>
    <property type="project" value="TreeGrafter"/>
</dbReference>
<keyword evidence="5" id="KW-0325">Glycoprotein</keyword>
<comment type="subcellular location">
    <subcellularLocation>
        <location evidence="1">Golgi apparatus</location>
    </subcellularLocation>
</comment>
<keyword evidence="11" id="KW-1133">Transmembrane helix</keyword>
<dbReference type="GO" id="GO:0005794">
    <property type="term" value="C:Golgi apparatus"/>
    <property type="evidence" value="ECO:0007669"/>
    <property type="project" value="UniProtKB-SubCell"/>
</dbReference>
<dbReference type="PANTHER" id="PTHR12450:SF14">
    <property type="entry name" value="GLYCOSAMINOGLYCAN XYLOSYLKINASE"/>
    <property type="match status" value="1"/>
</dbReference>
<reference evidence="13 14" key="1">
    <citation type="journal article" date="2023" name="BMC Biol.">
        <title>The compact genome of the sponge Oopsacas minuta (Hexactinellida) is lacking key metazoan core genes.</title>
        <authorList>
            <person name="Santini S."/>
            <person name="Schenkelaars Q."/>
            <person name="Jourda C."/>
            <person name="Duchesne M."/>
            <person name="Belahbib H."/>
            <person name="Rocher C."/>
            <person name="Selva M."/>
            <person name="Riesgo A."/>
            <person name="Vervoort M."/>
            <person name="Leys S.P."/>
            <person name="Kodjabachian L."/>
            <person name="Le Bivic A."/>
            <person name="Borchiellini C."/>
            <person name="Claverie J.M."/>
            <person name="Renard E."/>
        </authorList>
    </citation>
    <scope>NUCLEOTIDE SEQUENCE [LARGE SCALE GENOMIC DNA]</scope>
    <source>
        <strain evidence="13">SPO-2</strain>
    </source>
</reference>
<keyword evidence="14" id="KW-1185">Reference proteome</keyword>
<dbReference type="Pfam" id="PF06702">
    <property type="entry name" value="Fam20C"/>
    <property type="match status" value="1"/>
</dbReference>
<comment type="cofactor">
    <cofactor evidence="8">
        <name>Mn(2+)</name>
        <dbReference type="ChEBI" id="CHEBI:29035"/>
    </cofactor>
</comment>
<keyword evidence="7" id="KW-0067">ATP-binding</keyword>
<evidence type="ECO:0000256" key="4">
    <source>
        <dbReference type="ARBA" id="ARBA00023157"/>
    </source>
</evidence>
<accession>A0AAV7JMZ9</accession>
<feature type="domain" description="FAM20 C-terminal" evidence="12">
    <location>
        <begin position="193"/>
        <end position="383"/>
    </location>
</feature>
<comment type="similarity">
    <text evidence="2">Belongs to the FAM20 family.</text>
</comment>
<keyword evidence="11" id="KW-0812">Transmembrane</keyword>
<evidence type="ECO:0000313" key="13">
    <source>
        <dbReference type="EMBL" id="KAI6650281.1"/>
    </source>
</evidence>
<dbReference type="GO" id="GO:0046872">
    <property type="term" value="F:metal ion binding"/>
    <property type="evidence" value="ECO:0007669"/>
    <property type="project" value="UniProtKB-KW"/>
</dbReference>
<organism evidence="13 14">
    <name type="scientific">Oopsacas minuta</name>
    <dbReference type="NCBI Taxonomy" id="111878"/>
    <lineage>
        <taxon>Eukaryota</taxon>
        <taxon>Metazoa</taxon>
        <taxon>Porifera</taxon>
        <taxon>Hexactinellida</taxon>
        <taxon>Hexasterophora</taxon>
        <taxon>Lyssacinosida</taxon>
        <taxon>Leucopsacidae</taxon>
        <taxon>Oopsacas</taxon>
    </lineage>
</organism>
<protein>
    <submittedName>
        <fullName evidence="13">Glycosaminoglycan xylosylkinase</fullName>
    </submittedName>
</protein>
<proteinExistence type="inferred from homology"/>
<keyword evidence="11" id="KW-0472">Membrane</keyword>
<evidence type="ECO:0000256" key="5">
    <source>
        <dbReference type="ARBA" id="ARBA00023180"/>
    </source>
</evidence>
<evidence type="ECO:0000313" key="14">
    <source>
        <dbReference type="Proteomes" id="UP001165289"/>
    </source>
</evidence>
<dbReference type="EMBL" id="JAKMXF010000312">
    <property type="protein sequence ID" value="KAI6650281.1"/>
    <property type="molecule type" value="Genomic_DNA"/>
</dbReference>
<feature type="region of interest" description="Disordered" evidence="10">
    <location>
        <begin position="422"/>
        <end position="455"/>
    </location>
</feature>
<gene>
    <name evidence="13" type="ORF">LOD99_5960</name>
</gene>
<dbReference type="GO" id="GO:0005524">
    <property type="term" value="F:ATP binding"/>
    <property type="evidence" value="ECO:0007669"/>
    <property type="project" value="UniProtKB-KW"/>
</dbReference>
<evidence type="ECO:0000256" key="6">
    <source>
        <dbReference type="PIRSR" id="PIRSR624869-1"/>
    </source>
</evidence>
<sequence>MKTKLRVVLFCSLILLLFILTTLRALWNAKYSDIPLISEPFKFQNIFLESDEVLGVTALWETWDQWVQTDGTLYTLEQSNSHTMSSLIKLLAKSEIISASPAVGGSQLKISLVLQGGQKAVFRPMRYDRDFVIEERGNKGADRHNGEIAAFHLARILGITRVPPVVGKRLNLEELLHKSDRSLSDTIYRNPRTSNMCLYGVCYYCSKDDPVCANGNILEGSLSLWIPDRYTIMKFKNPCWNKDCRRELLRGPLFYTGPALLDLIDIAVFDFLIGNMDRHHFEMFSQNSESNRILLLDNGKSFGNPFRDDFILLKPLQQLCMIRNSTYQTLLTVSRKPSLTIRLTNSLLTDPISPVLNEEHLSAIDRRLGSALDIIEQCISNHDMCSNPTAEQNIEILQAQIAEASSEDSDLETEETLAHPVFPRTNLPASNDTISSTMSGTSNLGGDNLPRANTSPPEQKFVVNKQRICLLLFTHSIVLLLGLYIGRRIQRLF</sequence>
<feature type="binding site" evidence="7">
    <location>
        <position position="107"/>
    </location>
    <ligand>
        <name>ATP</name>
        <dbReference type="ChEBI" id="CHEBI:30616"/>
    </ligand>
</feature>
<dbReference type="PANTHER" id="PTHR12450">
    <property type="entry name" value="DENTIN MATRIX PROTEIN 4 PROTEIN FAM20"/>
    <property type="match status" value="1"/>
</dbReference>
<evidence type="ECO:0000256" key="10">
    <source>
        <dbReference type="SAM" id="MobiDB-lite"/>
    </source>
</evidence>
<dbReference type="AlphaFoldDB" id="A0AAV7JMZ9"/>
<feature type="transmembrane region" description="Helical" evidence="11">
    <location>
        <begin position="470"/>
        <end position="486"/>
    </location>
</feature>
<keyword evidence="8" id="KW-0479">Metal-binding</keyword>
<feature type="compositionally biased region" description="Polar residues" evidence="10">
    <location>
        <begin position="427"/>
        <end position="455"/>
    </location>
</feature>
<evidence type="ECO:0000259" key="12">
    <source>
        <dbReference type="Pfam" id="PF06702"/>
    </source>
</evidence>
<feature type="binding site" evidence="7">
    <location>
        <position position="282"/>
    </location>
    <ligand>
        <name>ATP</name>
        <dbReference type="ChEBI" id="CHEBI:30616"/>
    </ligand>
</feature>
<feature type="coiled-coil region" evidence="9">
    <location>
        <begin position="387"/>
        <end position="414"/>
    </location>
</feature>
<name>A0AAV7JMZ9_9METZ</name>
<keyword evidence="9" id="KW-0175">Coiled coil</keyword>
<dbReference type="InterPro" id="IPR009581">
    <property type="entry name" value="FAM20_C"/>
</dbReference>
<dbReference type="Proteomes" id="UP001165289">
    <property type="component" value="Unassembled WGS sequence"/>
</dbReference>
<comment type="caution">
    <text evidence="13">The sequence shown here is derived from an EMBL/GenBank/DDBJ whole genome shotgun (WGS) entry which is preliminary data.</text>
</comment>
<evidence type="ECO:0000256" key="9">
    <source>
        <dbReference type="SAM" id="Coils"/>
    </source>
</evidence>
<feature type="binding site" evidence="8">
    <location>
        <position position="297"/>
    </location>
    <ligand>
        <name>Mn(2+)</name>
        <dbReference type="ChEBI" id="CHEBI:29035"/>
    </ligand>
</feature>